<dbReference type="UniPathway" id="UPA00053">
    <property type="reaction ID" value="UER00084"/>
</dbReference>
<keyword evidence="4 8" id="KW-0028">Amino-acid biosynthesis</keyword>
<name>A0A5B8SRC8_9GAMM</name>
<keyword evidence="11" id="KW-1185">Reference proteome</keyword>
<accession>A0A5B8SRC8</accession>
<dbReference type="GO" id="GO:0009073">
    <property type="term" value="P:aromatic amino acid family biosynthetic process"/>
    <property type="evidence" value="ECO:0007669"/>
    <property type="project" value="UniProtKB-KW"/>
</dbReference>
<gene>
    <name evidence="10" type="ORF">FGL86_06745</name>
</gene>
<reference evidence="10 11" key="1">
    <citation type="submission" date="2019-06" db="EMBL/GenBank/DDBJ databases">
        <title>Genome analyses of bacteria isolated from kimchi.</title>
        <authorList>
            <person name="Lee S."/>
            <person name="Ahn S."/>
            <person name="Roh S."/>
        </authorList>
    </citation>
    <scope>NUCLEOTIDE SEQUENCE [LARGE SCALE GENOMIC DNA]</scope>
    <source>
        <strain evidence="10 11">CBA4606</strain>
    </source>
</reference>
<dbReference type="SUPFAM" id="SSF51569">
    <property type="entry name" value="Aldolase"/>
    <property type="match status" value="1"/>
</dbReference>
<evidence type="ECO:0000256" key="7">
    <source>
        <dbReference type="ARBA" id="ARBA00047508"/>
    </source>
</evidence>
<dbReference type="PANTHER" id="PTHR21225">
    <property type="entry name" value="PHOSPHO-2-DEHYDRO-3-DEOXYHEPTONATE ALDOLASE DAHP SYNTHETASE"/>
    <property type="match status" value="1"/>
</dbReference>
<keyword evidence="5 8" id="KW-0808">Transferase</keyword>
<keyword evidence="6 8" id="KW-0057">Aromatic amino acid biosynthesis</keyword>
<organism evidence="10 11">
    <name type="scientific">Pistricoccus aurantiacus</name>
    <dbReference type="NCBI Taxonomy" id="1883414"/>
    <lineage>
        <taxon>Bacteria</taxon>
        <taxon>Pseudomonadati</taxon>
        <taxon>Pseudomonadota</taxon>
        <taxon>Gammaproteobacteria</taxon>
        <taxon>Oceanospirillales</taxon>
        <taxon>Halomonadaceae</taxon>
        <taxon>Pistricoccus</taxon>
    </lineage>
</organism>
<evidence type="ECO:0000256" key="2">
    <source>
        <dbReference type="ARBA" id="ARBA00004688"/>
    </source>
</evidence>
<dbReference type="KEGG" id="paur:FGL86_06745"/>
<dbReference type="PIRSF" id="PIRSF001361">
    <property type="entry name" value="DAHP_synthase"/>
    <property type="match status" value="1"/>
</dbReference>
<dbReference type="OrthoDB" id="9807331at2"/>
<dbReference type="NCBIfam" id="NF009395">
    <property type="entry name" value="PRK12755.1"/>
    <property type="match status" value="1"/>
</dbReference>
<sequence length="375" mass="40965">MFIALSELIMNTVALPELKTSTCRENAPINIDCRASAPASSELVLPTPRELREHLPVDPALSRRIAEQREAVRAVLEGRDERLLVVVGPCSVHDPRAAREYAERLAGLASRVSDRLLLVMRVYVEKPRTTVGWKGLAYDPGLDGSDDMAYGLALSRELLRDIAAQGLPLATELLQPMVAPYFDDLLSWVAIGARTTESQVHRELASGLEAAVGFKNGTDGGIQVAIDAMRAAAHGHRHFAVDLDGRPVMRQTPGNPHAHLVLRGGHGAPNYQADKVAVCRHALEAAGLSPAMMVDCSHANSRKDHRRQGEVLLDVLNQRLQGNRDLIGVMLESHLFEGRQPLNPQALRYGVSVTDACIGWEMTEHLLTVAAERLK</sequence>
<evidence type="ECO:0000256" key="4">
    <source>
        <dbReference type="ARBA" id="ARBA00022605"/>
    </source>
</evidence>
<dbReference type="EC" id="2.5.1.54" evidence="8"/>
<evidence type="ECO:0000256" key="5">
    <source>
        <dbReference type="ARBA" id="ARBA00022679"/>
    </source>
</evidence>
<evidence type="ECO:0000256" key="6">
    <source>
        <dbReference type="ARBA" id="ARBA00023141"/>
    </source>
</evidence>
<dbReference type="GO" id="GO:0003849">
    <property type="term" value="F:3-deoxy-7-phosphoheptulonate synthase activity"/>
    <property type="evidence" value="ECO:0007669"/>
    <property type="project" value="UniProtKB-EC"/>
</dbReference>
<dbReference type="InterPro" id="IPR006219">
    <property type="entry name" value="DAHP_synth_1"/>
</dbReference>
<dbReference type="FunFam" id="3.20.20.70:FF:000005">
    <property type="entry name" value="Phospho-2-dehydro-3-deoxyheptonate aldolase"/>
    <property type="match status" value="1"/>
</dbReference>
<evidence type="ECO:0000256" key="1">
    <source>
        <dbReference type="ARBA" id="ARBA00003726"/>
    </source>
</evidence>
<dbReference type="Gene3D" id="3.20.20.70">
    <property type="entry name" value="Aldolase class I"/>
    <property type="match status" value="1"/>
</dbReference>
<evidence type="ECO:0000313" key="10">
    <source>
        <dbReference type="EMBL" id="QEA38804.1"/>
    </source>
</evidence>
<dbReference type="InterPro" id="IPR013785">
    <property type="entry name" value="Aldolase_TIM"/>
</dbReference>
<dbReference type="GO" id="GO:0005737">
    <property type="term" value="C:cytoplasm"/>
    <property type="evidence" value="ECO:0007669"/>
    <property type="project" value="TreeGrafter"/>
</dbReference>
<dbReference type="GO" id="GO:0008652">
    <property type="term" value="P:amino acid biosynthetic process"/>
    <property type="evidence" value="ECO:0007669"/>
    <property type="project" value="UniProtKB-KW"/>
</dbReference>
<dbReference type="InterPro" id="IPR006218">
    <property type="entry name" value="DAHP1/KDSA"/>
</dbReference>
<comment type="pathway">
    <text evidence="2 8">Metabolic intermediate biosynthesis; chorismate biosynthesis; chorismate from D-erythrose 4-phosphate and phosphoenolpyruvate: step 1/7.</text>
</comment>
<evidence type="ECO:0000259" key="9">
    <source>
        <dbReference type="Pfam" id="PF00793"/>
    </source>
</evidence>
<dbReference type="Proteomes" id="UP000321272">
    <property type="component" value="Chromosome"/>
</dbReference>
<comment type="catalytic activity">
    <reaction evidence="7 8">
        <text>D-erythrose 4-phosphate + phosphoenolpyruvate + H2O = 7-phospho-2-dehydro-3-deoxy-D-arabino-heptonate + phosphate</text>
        <dbReference type="Rhea" id="RHEA:14717"/>
        <dbReference type="ChEBI" id="CHEBI:15377"/>
        <dbReference type="ChEBI" id="CHEBI:16897"/>
        <dbReference type="ChEBI" id="CHEBI:43474"/>
        <dbReference type="ChEBI" id="CHEBI:58394"/>
        <dbReference type="ChEBI" id="CHEBI:58702"/>
        <dbReference type="EC" id="2.5.1.54"/>
    </reaction>
</comment>
<dbReference type="Pfam" id="PF00793">
    <property type="entry name" value="DAHP_synth_1"/>
    <property type="match status" value="1"/>
</dbReference>
<evidence type="ECO:0000256" key="8">
    <source>
        <dbReference type="PIRNR" id="PIRNR001361"/>
    </source>
</evidence>
<comment type="similarity">
    <text evidence="3 8">Belongs to the class-I DAHP synthase family.</text>
</comment>
<dbReference type="GO" id="GO:0009423">
    <property type="term" value="P:chorismate biosynthetic process"/>
    <property type="evidence" value="ECO:0007669"/>
    <property type="project" value="UniProtKB-UniPathway"/>
</dbReference>
<dbReference type="AlphaFoldDB" id="A0A5B8SRC8"/>
<proteinExistence type="inferred from homology"/>
<evidence type="ECO:0000313" key="11">
    <source>
        <dbReference type="Proteomes" id="UP000321272"/>
    </source>
</evidence>
<feature type="domain" description="DAHP synthetase I/KDSA" evidence="9">
    <location>
        <begin position="74"/>
        <end position="367"/>
    </location>
</feature>
<comment type="function">
    <text evidence="1 8">Stereospecific condensation of phosphoenolpyruvate (PEP) and D-erythrose-4-phosphate (E4P) giving rise to 3-deoxy-D-arabino-heptulosonate-7-phosphate (DAHP).</text>
</comment>
<dbReference type="GO" id="GO:0042802">
    <property type="term" value="F:identical protein binding"/>
    <property type="evidence" value="ECO:0007669"/>
    <property type="project" value="UniProtKB-ARBA"/>
</dbReference>
<dbReference type="PANTHER" id="PTHR21225:SF12">
    <property type="entry name" value="PHOSPHO-2-DEHYDRO-3-DEOXYHEPTONATE ALDOLASE, TYROSINE-INHIBITED"/>
    <property type="match status" value="1"/>
</dbReference>
<evidence type="ECO:0000256" key="3">
    <source>
        <dbReference type="ARBA" id="ARBA00007985"/>
    </source>
</evidence>
<dbReference type="EMBL" id="CP042382">
    <property type="protein sequence ID" value="QEA38804.1"/>
    <property type="molecule type" value="Genomic_DNA"/>
</dbReference>
<protein>
    <recommendedName>
        <fullName evidence="8">Phospho-2-dehydro-3-deoxyheptonate aldolase</fullName>
        <ecNumber evidence="8">2.5.1.54</ecNumber>
    </recommendedName>
</protein>
<dbReference type="NCBIfam" id="TIGR00034">
    <property type="entry name" value="aroFGH"/>
    <property type="match status" value="1"/>
</dbReference>